<dbReference type="PANTHER" id="PTHR43798:SF33">
    <property type="entry name" value="HYDROLASE, PUTATIVE (AFU_ORTHOLOGUE AFUA_2G14860)-RELATED"/>
    <property type="match status" value="1"/>
</dbReference>
<evidence type="ECO:0000259" key="1">
    <source>
        <dbReference type="Pfam" id="PF12697"/>
    </source>
</evidence>
<keyword evidence="3" id="KW-1185">Reference proteome</keyword>
<dbReference type="InterPro" id="IPR029058">
    <property type="entry name" value="AB_hydrolase_fold"/>
</dbReference>
<accession>A0A5A7SCW2</accession>
<dbReference type="Gene3D" id="3.40.50.1820">
    <property type="entry name" value="alpha/beta hydrolase"/>
    <property type="match status" value="1"/>
</dbReference>
<evidence type="ECO:0000313" key="3">
    <source>
        <dbReference type="Proteomes" id="UP000322244"/>
    </source>
</evidence>
<dbReference type="SUPFAM" id="SSF53474">
    <property type="entry name" value="alpha/beta-Hydrolases"/>
    <property type="match status" value="1"/>
</dbReference>
<reference evidence="2 3" key="1">
    <citation type="submission" date="2019-07" db="EMBL/GenBank/DDBJ databases">
        <title>Rhodococcus cavernicolus sp. nov., isolated from a cave.</title>
        <authorList>
            <person name="Lee S.D."/>
        </authorList>
    </citation>
    <scope>NUCLEOTIDE SEQUENCE [LARGE SCALE GENOMIC DNA]</scope>
    <source>
        <strain evidence="2 3">C1-24</strain>
    </source>
</reference>
<dbReference type="GO" id="GO:0016020">
    <property type="term" value="C:membrane"/>
    <property type="evidence" value="ECO:0007669"/>
    <property type="project" value="TreeGrafter"/>
</dbReference>
<keyword evidence="2" id="KW-0378">Hydrolase</keyword>
<gene>
    <name evidence="2" type="ORF">FOY51_15305</name>
</gene>
<dbReference type="Proteomes" id="UP000322244">
    <property type="component" value="Unassembled WGS sequence"/>
</dbReference>
<dbReference type="RefSeq" id="WP_149431096.1">
    <property type="nucleotide sequence ID" value="NZ_VLNY01000006.1"/>
</dbReference>
<sequence length="275" mass="28692">MTIRDVISADGTSIVYRVSGPPDARPLVLLHGWAESLTCWGTGVVDELSTRYRVIAADLRGHGYSGAPESGYDDPENWAADIAAILDAESAIDGAVLLGWSYGGLVICDYLAEHGTSEVDGIILVSAINGIGPGKAGGTTGPAMRAAMPAVFDESPGTAVRAFAAFGDANIGSGEGKGVDAQRLFGASLSTPPRVRKALFVRTTDHDDMLRTLDVPALLMHGTADTVVDIAASEHAAALIPDVHTSYWDGAKHGLFIEDPGKFVAEVSEFIDTLA</sequence>
<protein>
    <submittedName>
        <fullName evidence="2">Alpha/beta hydrolase</fullName>
    </submittedName>
</protein>
<name>A0A5A7SCW2_9NOCA</name>
<organism evidence="2 3">
    <name type="scientific">Antrihabitans cavernicola</name>
    <dbReference type="NCBI Taxonomy" id="2495913"/>
    <lineage>
        <taxon>Bacteria</taxon>
        <taxon>Bacillati</taxon>
        <taxon>Actinomycetota</taxon>
        <taxon>Actinomycetes</taxon>
        <taxon>Mycobacteriales</taxon>
        <taxon>Nocardiaceae</taxon>
        <taxon>Antrihabitans</taxon>
    </lineage>
</organism>
<feature type="domain" description="AB hydrolase-1" evidence="1">
    <location>
        <begin position="27"/>
        <end position="266"/>
    </location>
</feature>
<dbReference type="PANTHER" id="PTHR43798">
    <property type="entry name" value="MONOACYLGLYCEROL LIPASE"/>
    <property type="match status" value="1"/>
</dbReference>
<dbReference type="GO" id="GO:0016787">
    <property type="term" value="F:hydrolase activity"/>
    <property type="evidence" value="ECO:0007669"/>
    <property type="project" value="UniProtKB-KW"/>
</dbReference>
<dbReference type="InterPro" id="IPR050266">
    <property type="entry name" value="AB_hydrolase_sf"/>
</dbReference>
<proteinExistence type="predicted"/>
<dbReference type="InterPro" id="IPR000073">
    <property type="entry name" value="AB_hydrolase_1"/>
</dbReference>
<evidence type="ECO:0000313" key="2">
    <source>
        <dbReference type="EMBL" id="KAA0022335.1"/>
    </source>
</evidence>
<dbReference type="PRINTS" id="PR00111">
    <property type="entry name" value="ABHYDROLASE"/>
</dbReference>
<comment type="caution">
    <text evidence="2">The sequence shown here is derived from an EMBL/GenBank/DDBJ whole genome shotgun (WGS) entry which is preliminary data.</text>
</comment>
<dbReference type="OrthoDB" id="9785847at2"/>
<dbReference type="AlphaFoldDB" id="A0A5A7SCW2"/>
<dbReference type="EMBL" id="VLNY01000006">
    <property type="protein sequence ID" value="KAA0022335.1"/>
    <property type="molecule type" value="Genomic_DNA"/>
</dbReference>
<dbReference type="Pfam" id="PF12697">
    <property type="entry name" value="Abhydrolase_6"/>
    <property type="match status" value="1"/>
</dbReference>